<evidence type="ECO:0000313" key="2">
    <source>
        <dbReference type="EMBL" id="MBA8925886.1"/>
    </source>
</evidence>
<dbReference type="EMBL" id="JACJID010000002">
    <property type="protein sequence ID" value="MBA8925886.1"/>
    <property type="molecule type" value="Genomic_DNA"/>
</dbReference>
<sequence length="126" mass="13941">MATTSRARRAPLHHDPEAVRWVRERSGWTQAYTAEMLDITPAYLCEIESGKRSAPPRLLLKLADLVKCPVAILEAHRDPTAHAAALHALADLIVEHPALLTADTYLRALSLDLPRLPELPRQVVAS</sequence>
<name>A0ABR6BG73_9PSEU</name>
<evidence type="ECO:0000313" key="3">
    <source>
        <dbReference type="Proteomes" id="UP000517916"/>
    </source>
</evidence>
<accession>A0ABR6BG73</accession>
<keyword evidence="3" id="KW-1185">Reference proteome</keyword>
<dbReference type="InterPro" id="IPR001387">
    <property type="entry name" value="Cro/C1-type_HTH"/>
</dbReference>
<dbReference type="InterPro" id="IPR010982">
    <property type="entry name" value="Lambda_DNA-bd_dom_sf"/>
</dbReference>
<dbReference type="SUPFAM" id="SSF47413">
    <property type="entry name" value="lambda repressor-like DNA-binding domains"/>
    <property type="match status" value="1"/>
</dbReference>
<dbReference type="SMART" id="SM00530">
    <property type="entry name" value="HTH_XRE"/>
    <property type="match status" value="1"/>
</dbReference>
<dbReference type="RefSeq" id="WP_182837506.1">
    <property type="nucleotide sequence ID" value="NZ_BAAABQ010000059.1"/>
</dbReference>
<protein>
    <submittedName>
        <fullName evidence="2">Transcriptional regulator with XRE-family HTH domain</fullName>
    </submittedName>
</protein>
<dbReference type="Proteomes" id="UP000517916">
    <property type="component" value="Unassembled WGS sequence"/>
</dbReference>
<proteinExistence type="predicted"/>
<reference evidence="2 3" key="1">
    <citation type="submission" date="2020-08" db="EMBL/GenBank/DDBJ databases">
        <title>Genomic Encyclopedia of Archaeal and Bacterial Type Strains, Phase II (KMG-II): from individual species to whole genera.</title>
        <authorList>
            <person name="Goeker M."/>
        </authorList>
    </citation>
    <scope>NUCLEOTIDE SEQUENCE [LARGE SCALE GENOMIC DNA]</scope>
    <source>
        <strain evidence="2 3">DSM 43850</strain>
    </source>
</reference>
<evidence type="ECO:0000259" key="1">
    <source>
        <dbReference type="PROSITE" id="PS50943"/>
    </source>
</evidence>
<organism evidence="2 3">
    <name type="scientific">Kutzneria viridogrisea</name>
    <dbReference type="NCBI Taxonomy" id="47990"/>
    <lineage>
        <taxon>Bacteria</taxon>
        <taxon>Bacillati</taxon>
        <taxon>Actinomycetota</taxon>
        <taxon>Actinomycetes</taxon>
        <taxon>Pseudonocardiales</taxon>
        <taxon>Pseudonocardiaceae</taxon>
        <taxon>Kutzneria</taxon>
    </lineage>
</organism>
<dbReference type="Pfam" id="PF01381">
    <property type="entry name" value="HTH_3"/>
    <property type="match status" value="1"/>
</dbReference>
<dbReference type="PROSITE" id="PS50943">
    <property type="entry name" value="HTH_CROC1"/>
    <property type="match status" value="1"/>
</dbReference>
<gene>
    <name evidence="2" type="ORF">BC739_003085</name>
</gene>
<dbReference type="Gene3D" id="1.10.260.40">
    <property type="entry name" value="lambda repressor-like DNA-binding domains"/>
    <property type="match status" value="1"/>
</dbReference>
<feature type="domain" description="HTH cro/C1-type" evidence="1">
    <location>
        <begin position="23"/>
        <end position="73"/>
    </location>
</feature>
<comment type="caution">
    <text evidence="2">The sequence shown here is derived from an EMBL/GenBank/DDBJ whole genome shotgun (WGS) entry which is preliminary data.</text>
</comment>
<dbReference type="CDD" id="cd00093">
    <property type="entry name" value="HTH_XRE"/>
    <property type="match status" value="1"/>
</dbReference>